<dbReference type="SUPFAM" id="SSF55298">
    <property type="entry name" value="YjgF-like"/>
    <property type="match status" value="2"/>
</dbReference>
<dbReference type="PANTHER" id="PTHR12196:SF2">
    <property type="entry name" value="DIPHTHINE--AMMONIA LIGASE"/>
    <property type="match status" value="1"/>
</dbReference>
<dbReference type="STRING" id="1441469.A0A225AQ38"/>
<evidence type="ECO:0000259" key="7">
    <source>
        <dbReference type="Pfam" id="PF01902"/>
    </source>
</evidence>
<name>A0A225AQ38_TALAT</name>
<dbReference type="GO" id="GO:0017183">
    <property type="term" value="P:protein histidyl modification to diphthamide"/>
    <property type="evidence" value="ECO:0007669"/>
    <property type="project" value="TreeGrafter"/>
</dbReference>
<dbReference type="EC" id="6.3.1.14" evidence="1"/>
<dbReference type="Pfam" id="PF01042">
    <property type="entry name" value="Ribonuc_L-PSP"/>
    <property type="match status" value="1"/>
</dbReference>
<comment type="catalytic activity">
    <reaction evidence="5">
        <text>diphthine-[translation elongation factor 2] + NH4(+) + ATP = diphthamide-[translation elongation factor 2] + AMP + diphosphate + H(+)</text>
        <dbReference type="Rhea" id="RHEA:19753"/>
        <dbReference type="Rhea" id="RHEA-COMP:10172"/>
        <dbReference type="Rhea" id="RHEA-COMP:10174"/>
        <dbReference type="ChEBI" id="CHEBI:15378"/>
        <dbReference type="ChEBI" id="CHEBI:16692"/>
        <dbReference type="ChEBI" id="CHEBI:28938"/>
        <dbReference type="ChEBI" id="CHEBI:30616"/>
        <dbReference type="ChEBI" id="CHEBI:33019"/>
        <dbReference type="ChEBI" id="CHEBI:82696"/>
        <dbReference type="ChEBI" id="CHEBI:456215"/>
        <dbReference type="EC" id="6.3.1.14"/>
    </reaction>
</comment>
<evidence type="ECO:0000256" key="6">
    <source>
        <dbReference type="SAM" id="MobiDB-lite"/>
    </source>
</evidence>
<dbReference type="GO" id="GO:0017178">
    <property type="term" value="F:diphthine-ammonia ligase activity"/>
    <property type="evidence" value="ECO:0007669"/>
    <property type="project" value="UniProtKB-EC"/>
</dbReference>
<evidence type="ECO:0000256" key="4">
    <source>
        <dbReference type="ARBA" id="ARBA00031552"/>
    </source>
</evidence>
<dbReference type="PANTHER" id="PTHR12196">
    <property type="entry name" value="DOMAIN OF UNKNOWN FUNCTION 71 DUF71 -CONTAINING PROTEIN"/>
    <property type="match status" value="1"/>
</dbReference>
<dbReference type="InterPro" id="IPR030662">
    <property type="entry name" value="DPH6/MJ0570"/>
</dbReference>
<dbReference type="CDD" id="cd06156">
    <property type="entry name" value="eu_AANH_C_2"/>
    <property type="match status" value="1"/>
</dbReference>
<feature type="region of interest" description="Disordered" evidence="6">
    <location>
        <begin position="96"/>
        <end position="117"/>
    </location>
</feature>
<dbReference type="CDD" id="cd01994">
    <property type="entry name" value="AANH_PF0828-like"/>
    <property type="match status" value="1"/>
</dbReference>
<evidence type="ECO:0000256" key="1">
    <source>
        <dbReference type="ARBA" id="ARBA00012089"/>
    </source>
</evidence>
<dbReference type="GeneID" id="31008041"/>
<evidence type="ECO:0000313" key="9">
    <source>
        <dbReference type="Proteomes" id="UP000214365"/>
    </source>
</evidence>
<accession>A0A225AQ38</accession>
<dbReference type="OrthoDB" id="686384at2759"/>
<feature type="compositionally biased region" description="Basic and acidic residues" evidence="6">
    <location>
        <begin position="96"/>
        <end position="112"/>
    </location>
</feature>
<reference evidence="8 9" key="1">
    <citation type="submission" date="2015-06" db="EMBL/GenBank/DDBJ databases">
        <title>Talaromyces atroroseus IBT 11181 draft genome.</title>
        <authorList>
            <person name="Rasmussen K.B."/>
            <person name="Rasmussen S."/>
            <person name="Petersen B."/>
            <person name="Sicheritz-Ponten T."/>
            <person name="Mortensen U.H."/>
            <person name="Thrane U."/>
        </authorList>
    </citation>
    <scope>NUCLEOTIDE SEQUENCE [LARGE SCALE GENOMIC DNA]</scope>
    <source>
        <strain evidence="8 9">IBT 11181</strain>
    </source>
</reference>
<dbReference type="InterPro" id="IPR014729">
    <property type="entry name" value="Rossmann-like_a/b/a_fold"/>
</dbReference>
<feature type="domain" description="Diphthamide synthase" evidence="7">
    <location>
        <begin position="111"/>
        <end position="273"/>
    </location>
</feature>
<sequence length="800" mass="87741">MPPSPTDKGLNVIALISGGKDSLYSILHCIRNGHRVVALANLHPPVNHQDGTEEDMDSFMYQTIGHNVIPLYESALGVPLYRASITGGAVDTSRIYRDENTTTDDHDERSENQDETESLVPLLNRIKRDIPHADAISAGAILSTYQRTRIENVAGRLGLVPLAFLWMYPYLPTTSNNNGGLLDDMAAAGCDSRIIKVASGGLDADILWENVASSNGSVQRRIEKAMKRFVDAEDLKGAVLGEGGEYETLALDGPRFLWKQRIVIEEADRQVHAAGSGVNFVRVLKARCVPKEDDDEDQKALMPQDIRRPSRLDERFRRALDRLQEQQEQVYHRATSVGNKSSSSGVGIDICETSIGGLYTISNVTAPEAGPTADAQMRGISEKLQALLQNSVLLSNETAPRRKTTSDIVFATVLLRSMQDFGPMNAIYVSLFTKPNPPARVTVACGDCLPDGVQVMISVVVDLGERSCRQGLHVQSRSYWAPANIGPYSQAITVPYSINRKGESMTELGDAGDGGLVYIAGQIPLDPPSMELPGGIDKTEVNWFQNFSLHATLSLQHLWRIGLAMQVDWWLGAIVFLARDAQRGHQKARIAHRLWQALHERDQVKEDDDEADSVIDVWDIKHGLQEDPRLAQGGRPLPNFEMLVAGSSDNNNNNNNNNSSSSSSSSNNTLPPPWFAVEVEELPRNSDIEWQALGATGMAVGAPVFVPCTDRETKIWRTQLNGALFYTIEMATGTVSLEDRVDTVVSDLVSSSETQHRTIYTSCRLSMAHWKGQVVPCHTVWGSEGDIIAAAVTVQVSAQT</sequence>
<dbReference type="Gene3D" id="3.90.1490.10">
    <property type="entry name" value="putative n-type atp pyrophosphatase, domain 2"/>
    <property type="match status" value="1"/>
</dbReference>
<evidence type="ECO:0000256" key="2">
    <source>
        <dbReference type="ARBA" id="ARBA00018426"/>
    </source>
</evidence>
<dbReference type="CDD" id="cd06155">
    <property type="entry name" value="eu_AANH_C_1"/>
    <property type="match status" value="1"/>
</dbReference>
<dbReference type="Gene3D" id="3.30.1330.40">
    <property type="entry name" value="RutC-like"/>
    <property type="match status" value="2"/>
</dbReference>
<feature type="compositionally biased region" description="Low complexity" evidence="6">
    <location>
        <begin position="647"/>
        <end position="668"/>
    </location>
</feature>
<dbReference type="Gene3D" id="3.40.50.620">
    <property type="entry name" value="HUPs"/>
    <property type="match status" value="1"/>
</dbReference>
<dbReference type="FunFam" id="3.90.1490.10:FF:000004">
    <property type="entry name" value="ATP binding L-PSP endoribonuclease family protein"/>
    <property type="match status" value="1"/>
</dbReference>
<organism evidence="8 9">
    <name type="scientific">Talaromyces atroroseus</name>
    <dbReference type="NCBI Taxonomy" id="1441469"/>
    <lineage>
        <taxon>Eukaryota</taxon>
        <taxon>Fungi</taxon>
        <taxon>Dikarya</taxon>
        <taxon>Ascomycota</taxon>
        <taxon>Pezizomycotina</taxon>
        <taxon>Eurotiomycetes</taxon>
        <taxon>Eurotiomycetidae</taxon>
        <taxon>Eurotiales</taxon>
        <taxon>Trichocomaceae</taxon>
        <taxon>Talaromyces</taxon>
        <taxon>Talaromyces sect. Trachyspermi</taxon>
    </lineage>
</organism>
<dbReference type="InterPro" id="IPR035959">
    <property type="entry name" value="RutC-like_sf"/>
</dbReference>
<evidence type="ECO:0000313" key="8">
    <source>
        <dbReference type="EMBL" id="OKL56545.1"/>
    </source>
</evidence>
<keyword evidence="9" id="KW-1185">Reference proteome</keyword>
<dbReference type="SUPFAM" id="SSF52402">
    <property type="entry name" value="Adenine nucleotide alpha hydrolases-like"/>
    <property type="match status" value="1"/>
</dbReference>
<dbReference type="NCBIfam" id="TIGR00290">
    <property type="entry name" value="MJ0570_dom"/>
    <property type="match status" value="1"/>
</dbReference>
<protein>
    <recommendedName>
        <fullName evidence="2">Diphthine--ammonia ligase</fullName>
        <ecNumber evidence="1">6.3.1.14</ecNumber>
    </recommendedName>
    <alternativeName>
        <fullName evidence="3">Diphthamide synthase</fullName>
    </alternativeName>
    <alternativeName>
        <fullName evidence="4">Diphthamide synthetase</fullName>
    </alternativeName>
</protein>
<dbReference type="Proteomes" id="UP000214365">
    <property type="component" value="Unassembled WGS sequence"/>
</dbReference>
<dbReference type="AlphaFoldDB" id="A0A225AQ38"/>
<dbReference type="FunFam" id="3.40.50.620:FF:000145">
    <property type="entry name" value="ATP-binding domain containing protein"/>
    <property type="match status" value="1"/>
</dbReference>
<dbReference type="InterPro" id="IPR006175">
    <property type="entry name" value="YjgF/YER057c/UK114"/>
</dbReference>
<dbReference type="Pfam" id="PF01902">
    <property type="entry name" value="Diphthami_syn_2"/>
    <property type="match status" value="1"/>
</dbReference>
<evidence type="ECO:0000256" key="3">
    <source>
        <dbReference type="ARBA" id="ARBA00029814"/>
    </source>
</evidence>
<dbReference type="EMBL" id="LFMY01000014">
    <property type="protein sequence ID" value="OKL56545.1"/>
    <property type="molecule type" value="Genomic_DNA"/>
</dbReference>
<dbReference type="InterPro" id="IPR002761">
    <property type="entry name" value="Diphthami_syn_dom"/>
</dbReference>
<gene>
    <name evidence="8" type="ORF">UA08_08285</name>
</gene>
<proteinExistence type="predicted"/>
<feature type="region of interest" description="Disordered" evidence="6">
    <location>
        <begin position="641"/>
        <end position="672"/>
    </location>
</feature>
<comment type="caution">
    <text evidence="8">The sequence shown here is derived from an EMBL/GenBank/DDBJ whole genome shotgun (WGS) entry which is preliminary data.</text>
</comment>
<evidence type="ECO:0000256" key="5">
    <source>
        <dbReference type="ARBA" id="ARBA00048108"/>
    </source>
</evidence>
<dbReference type="RefSeq" id="XP_020116666.1">
    <property type="nucleotide sequence ID" value="XM_020263192.1"/>
</dbReference>